<comment type="caution">
    <text evidence="2">The sequence shown here is derived from an EMBL/GenBank/DDBJ whole genome shotgun (WGS) entry which is preliminary data.</text>
</comment>
<accession>U2CFM8</accession>
<evidence type="ECO:0000256" key="1">
    <source>
        <dbReference type="SAM" id="MobiDB-lite"/>
    </source>
</evidence>
<dbReference type="HOGENOM" id="CLU_3004641_0_0_10"/>
<protein>
    <submittedName>
        <fullName evidence="2">Uncharacterized protein</fullName>
    </submittedName>
</protein>
<dbReference type="AlphaFoldDB" id="U2CFM8"/>
<feature type="compositionally biased region" description="Basic and acidic residues" evidence="1">
    <location>
        <begin position="12"/>
        <end position="24"/>
    </location>
</feature>
<feature type="compositionally biased region" description="Basic and acidic residues" evidence="1">
    <location>
        <begin position="36"/>
        <end position="47"/>
    </location>
</feature>
<evidence type="ECO:0000313" key="3">
    <source>
        <dbReference type="Proteomes" id="UP000016496"/>
    </source>
</evidence>
<dbReference type="EMBL" id="AWSV01000001">
    <property type="protein sequence ID" value="ERI89294.1"/>
    <property type="molecule type" value="Genomic_DNA"/>
</dbReference>
<feature type="region of interest" description="Disordered" evidence="1">
    <location>
        <begin position="1"/>
        <end position="56"/>
    </location>
</feature>
<proteinExistence type="predicted"/>
<organism evidence="2 3">
    <name type="scientific">Bacteroides pyogenes F0041</name>
    <dbReference type="NCBI Taxonomy" id="1321819"/>
    <lineage>
        <taxon>Bacteria</taxon>
        <taxon>Pseudomonadati</taxon>
        <taxon>Bacteroidota</taxon>
        <taxon>Bacteroidia</taxon>
        <taxon>Bacteroidales</taxon>
        <taxon>Bacteroidaceae</taxon>
        <taxon>Bacteroides</taxon>
    </lineage>
</organism>
<reference evidence="2 3" key="1">
    <citation type="submission" date="2013-08" db="EMBL/GenBank/DDBJ databases">
        <authorList>
            <person name="Weinstock G."/>
            <person name="Sodergren E."/>
            <person name="Wylie T."/>
            <person name="Fulton L."/>
            <person name="Fulton R."/>
            <person name="Fronick C."/>
            <person name="O'Laughlin M."/>
            <person name="Godfrey J."/>
            <person name="Miner T."/>
            <person name="Herter B."/>
            <person name="Appelbaum E."/>
            <person name="Cordes M."/>
            <person name="Lek S."/>
            <person name="Wollam A."/>
            <person name="Pepin K.H."/>
            <person name="Palsikar V.B."/>
            <person name="Mitreva M."/>
            <person name="Wilson R.K."/>
        </authorList>
    </citation>
    <scope>NUCLEOTIDE SEQUENCE [LARGE SCALE GENOMIC DNA]</scope>
    <source>
        <strain evidence="2 3">F0041</strain>
    </source>
</reference>
<dbReference type="PATRIC" id="fig|1321819.3.peg.5"/>
<dbReference type="Proteomes" id="UP000016496">
    <property type="component" value="Unassembled WGS sequence"/>
</dbReference>
<name>U2CFM8_9BACE</name>
<sequence length="56" mass="6519">MISPGFCFYTDNGEREREREREKASQTIVPLYSPAKKRDSDQNEKHAWSTLSDTVL</sequence>
<evidence type="ECO:0000313" key="2">
    <source>
        <dbReference type="EMBL" id="ERI89294.1"/>
    </source>
</evidence>
<gene>
    <name evidence="2" type="ORF">HMPREF1981_00005</name>
</gene>